<feature type="domain" description="Putative zinc-finger" evidence="1">
    <location>
        <begin position="3"/>
        <end position="37"/>
    </location>
</feature>
<dbReference type="Proteomes" id="UP000295496">
    <property type="component" value="Unassembled WGS sequence"/>
</dbReference>
<keyword evidence="3" id="KW-1185">Reference proteome</keyword>
<name>A0A4R1KZ82_9PAST</name>
<sequence>MNCLQTTKLISDAHERELKFNEKIGVKTHLILCPHCRKFQLQCEQMHHLMKKFAKNKA</sequence>
<evidence type="ECO:0000259" key="1">
    <source>
        <dbReference type="Pfam" id="PF13490"/>
    </source>
</evidence>
<accession>A0A4R1KZ82</accession>
<comment type="caution">
    <text evidence="2">The sequence shown here is derived from an EMBL/GenBank/DDBJ whole genome shotgun (WGS) entry which is preliminary data.</text>
</comment>
<dbReference type="AlphaFoldDB" id="A0A4R1KZ82"/>
<dbReference type="EMBL" id="SMGJ01000003">
    <property type="protein sequence ID" value="TCK69843.1"/>
    <property type="molecule type" value="Genomic_DNA"/>
</dbReference>
<protein>
    <recommendedName>
        <fullName evidence="1">Putative zinc-finger domain-containing protein</fullName>
    </recommendedName>
</protein>
<dbReference type="InterPro" id="IPR027383">
    <property type="entry name" value="Znf_put"/>
</dbReference>
<evidence type="ECO:0000313" key="2">
    <source>
        <dbReference type="EMBL" id="TCK69843.1"/>
    </source>
</evidence>
<evidence type="ECO:0000313" key="3">
    <source>
        <dbReference type="Proteomes" id="UP000295496"/>
    </source>
</evidence>
<reference evidence="2 3" key="1">
    <citation type="submission" date="2019-03" db="EMBL/GenBank/DDBJ databases">
        <title>Genomic Encyclopedia of Type Strains, Phase IV (KMG-IV): sequencing the most valuable type-strain genomes for metagenomic binning, comparative biology and taxonomic classification.</title>
        <authorList>
            <person name="Goeker M."/>
        </authorList>
    </citation>
    <scope>NUCLEOTIDE SEQUENCE [LARGE SCALE GENOMIC DNA]</scope>
    <source>
        <strain evidence="2 3">DSM 10053</strain>
    </source>
</reference>
<gene>
    <name evidence="2" type="ORF">EV692_1056</name>
</gene>
<dbReference type="RefSeq" id="WP_132301252.1">
    <property type="nucleotide sequence ID" value="NZ_JBPDVS010000003.1"/>
</dbReference>
<dbReference type="Pfam" id="PF13490">
    <property type="entry name" value="zf-HC2"/>
    <property type="match status" value="1"/>
</dbReference>
<organism evidence="2 3">
    <name type="scientific">Lonepinella koalarum</name>
    <dbReference type="NCBI Taxonomy" id="53417"/>
    <lineage>
        <taxon>Bacteria</taxon>
        <taxon>Pseudomonadati</taxon>
        <taxon>Pseudomonadota</taxon>
        <taxon>Gammaproteobacteria</taxon>
        <taxon>Pasteurellales</taxon>
        <taxon>Pasteurellaceae</taxon>
        <taxon>Lonepinella</taxon>
    </lineage>
</organism>
<proteinExistence type="predicted"/>